<proteinExistence type="predicted"/>
<dbReference type="AlphaFoldDB" id="A0A6C0DDL2"/>
<name>A0A6C0DDL2_9ZZZZ</name>
<dbReference type="SUPFAM" id="SSF46934">
    <property type="entry name" value="UBA-like"/>
    <property type="match status" value="1"/>
</dbReference>
<sequence length="427" mass="47679">MSAKATRGLTFEDLSRSENLIQIQGAITRNEKRAQGSRHFTESQIGSLRSRLGEIRASRKVSKVAPLKVAPPLPSVPSSNESSSSARSKTRRALQKITNMGFSNVKARNALAKTGNIKAALEILMQPSSEEEVVAVSPMSSSASSSVASPVQSRAAKAFKEMIEAHRRVAKPFTPYMPVVISGGTGNGPCMYNSVFRALSYHPFADLTKEFKMPRTIRGFLNEYVFTKAWEKKYEYTYYAIKGTKEQKRAVGINSAMEELVKEEIQAYQPDFVKTYFKKGDTSLKGFIEMVKGVKMNPSGNSETWGSNEEFVALRESLKAMHNIILLQYSPKGKLSEAEKHKIVWNLEQENGIDITGLELKSRGENKPQFARFFHEENTAALDCDGKPVHPCDIPARLQINVWYNGKNHYEALIPKGTKDEKILLTQ</sequence>
<evidence type="ECO:0000256" key="1">
    <source>
        <dbReference type="SAM" id="MobiDB-lite"/>
    </source>
</evidence>
<dbReference type="Gene3D" id="1.10.8.10">
    <property type="entry name" value="DNA helicase RuvA subunit, C-terminal domain"/>
    <property type="match status" value="1"/>
</dbReference>
<dbReference type="InterPro" id="IPR009060">
    <property type="entry name" value="UBA-like_sf"/>
</dbReference>
<dbReference type="EMBL" id="MN739581">
    <property type="protein sequence ID" value="QHT14274.1"/>
    <property type="molecule type" value="Genomic_DNA"/>
</dbReference>
<feature type="region of interest" description="Disordered" evidence="1">
    <location>
        <begin position="61"/>
        <end position="92"/>
    </location>
</feature>
<evidence type="ECO:0000313" key="2">
    <source>
        <dbReference type="EMBL" id="QHT14274.1"/>
    </source>
</evidence>
<protein>
    <recommendedName>
        <fullName evidence="3">UBA domain-containing protein</fullName>
    </recommendedName>
</protein>
<feature type="compositionally biased region" description="Low complexity" evidence="1">
    <location>
        <begin position="76"/>
        <end position="87"/>
    </location>
</feature>
<reference evidence="2" key="1">
    <citation type="journal article" date="2020" name="Nature">
        <title>Giant virus diversity and host interactions through global metagenomics.</title>
        <authorList>
            <person name="Schulz F."/>
            <person name="Roux S."/>
            <person name="Paez-Espino D."/>
            <person name="Jungbluth S."/>
            <person name="Walsh D.A."/>
            <person name="Denef V.J."/>
            <person name="McMahon K.D."/>
            <person name="Konstantinidis K.T."/>
            <person name="Eloe-Fadrosh E.A."/>
            <person name="Kyrpides N.C."/>
            <person name="Woyke T."/>
        </authorList>
    </citation>
    <scope>NUCLEOTIDE SEQUENCE</scope>
    <source>
        <strain evidence="2">GVMAG-M-3300023174-137</strain>
    </source>
</reference>
<organism evidence="2">
    <name type="scientific">viral metagenome</name>
    <dbReference type="NCBI Taxonomy" id="1070528"/>
    <lineage>
        <taxon>unclassified sequences</taxon>
        <taxon>metagenomes</taxon>
        <taxon>organismal metagenomes</taxon>
    </lineage>
</organism>
<evidence type="ECO:0008006" key="3">
    <source>
        <dbReference type="Google" id="ProtNLM"/>
    </source>
</evidence>
<accession>A0A6C0DDL2</accession>